<dbReference type="InterPro" id="IPR001851">
    <property type="entry name" value="ABC_transp_permease"/>
</dbReference>
<feature type="transmembrane region" description="Helical" evidence="7">
    <location>
        <begin position="209"/>
        <end position="231"/>
    </location>
</feature>
<proteinExistence type="predicted"/>
<dbReference type="PANTHER" id="PTHR32196">
    <property type="entry name" value="ABC TRANSPORTER PERMEASE PROTEIN YPHD-RELATED-RELATED"/>
    <property type="match status" value="1"/>
</dbReference>
<keyword evidence="3 7" id="KW-0812">Transmembrane</keyword>
<dbReference type="PATRIC" id="fig|2033.7.peg.2621"/>
<dbReference type="CDD" id="cd06579">
    <property type="entry name" value="TM_PBP1_transp_AraH_like"/>
    <property type="match status" value="1"/>
</dbReference>
<sequence length="369" mass="38099">MSTTTPTPATSTTSSSSGSAPPPRHRALLRRLLAGEGFVAILIVVFILAMAPFARGLLTERNMVNVLSNFWPLAIIVIGQTFVLVLAGIDLAQTAIINLTNTVGALLVSRALEPALFQNSVLWNTVIGPDGGPLGGGWPGILSALLIVVVIGALLGSLNGLAIARLRMPPFMVTLGTMLLFSAVAVWLTRSENVANLPDDYVAIGQTSLWGALTVPALIAVALGFAAHYLLGRTPFGGWIYAAGTNRDAAIISGVPYKRVVVTAYALSGVFATVGGLLYSARLEAGRPTLADDLLLDVIGAAVIGGVSLFGGKGSVLGAALGALFFVVLSNSLNLLNLPFTVVFIVKGLVIVAAALLDVARTRLLGGAR</sequence>
<organism evidence="8 9">
    <name type="scientific">Microbacterium testaceum</name>
    <name type="common">Aureobacterium testaceum</name>
    <name type="synonym">Brevibacterium testaceum</name>
    <dbReference type="NCBI Taxonomy" id="2033"/>
    <lineage>
        <taxon>Bacteria</taxon>
        <taxon>Bacillati</taxon>
        <taxon>Actinomycetota</taxon>
        <taxon>Actinomycetes</taxon>
        <taxon>Micrococcales</taxon>
        <taxon>Microbacteriaceae</taxon>
        <taxon>Microbacterium</taxon>
    </lineage>
</organism>
<keyword evidence="4 7" id="KW-1133">Transmembrane helix</keyword>
<reference evidence="8 9" key="1">
    <citation type="journal article" date="2016" name="Front. Microbiol.">
        <title>Genomic Resource of Rice Seed Associated Bacteria.</title>
        <authorList>
            <person name="Midha S."/>
            <person name="Bansal K."/>
            <person name="Sharma S."/>
            <person name="Kumar N."/>
            <person name="Patil P.P."/>
            <person name="Chaudhry V."/>
            <person name="Patil P.B."/>
        </authorList>
    </citation>
    <scope>NUCLEOTIDE SEQUENCE [LARGE SCALE GENOMIC DNA]</scope>
    <source>
        <strain evidence="8 9">RSA3</strain>
    </source>
</reference>
<evidence type="ECO:0000313" key="9">
    <source>
        <dbReference type="Proteomes" id="UP000072189"/>
    </source>
</evidence>
<evidence type="ECO:0000256" key="2">
    <source>
        <dbReference type="ARBA" id="ARBA00022475"/>
    </source>
</evidence>
<feature type="transmembrane region" description="Helical" evidence="7">
    <location>
        <begin position="260"/>
        <end position="282"/>
    </location>
</feature>
<feature type="transmembrane region" description="Helical" evidence="7">
    <location>
        <begin position="70"/>
        <end position="89"/>
    </location>
</feature>
<dbReference type="Pfam" id="PF02653">
    <property type="entry name" value="BPD_transp_2"/>
    <property type="match status" value="1"/>
</dbReference>
<feature type="transmembrane region" description="Helical" evidence="7">
    <location>
        <begin position="294"/>
        <end position="311"/>
    </location>
</feature>
<evidence type="ECO:0000313" key="8">
    <source>
        <dbReference type="EMBL" id="KTS11933.1"/>
    </source>
</evidence>
<feature type="compositionally biased region" description="Low complexity" evidence="6">
    <location>
        <begin position="1"/>
        <end position="19"/>
    </location>
</feature>
<feature type="transmembrane region" description="Helical" evidence="7">
    <location>
        <begin position="137"/>
        <end position="158"/>
    </location>
</feature>
<keyword evidence="5 7" id="KW-0472">Membrane</keyword>
<name>A0A147F7G6_MICTE</name>
<evidence type="ECO:0000256" key="1">
    <source>
        <dbReference type="ARBA" id="ARBA00004651"/>
    </source>
</evidence>
<evidence type="ECO:0000256" key="6">
    <source>
        <dbReference type="SAM" id="MobiDB-lite"/>
    </source>
</evidence>
<feature type="transmembrane region" description="Helical" evidence="7">
    <location>
        <begin position="32"/>
        <end position="50"/>
    </location>
</feature>
<accession>A0A147F7G6</accession>
<evidence type="ECO:0000256" key="4">
    <source>
        <dbReference type="ARBA" id="ARBA00022989"/>
    </source>
</evidence>
<evidence type="ECO:0000256" key="3">
    <source>
        <dbReference type="ARBA" id="ARBA00022692"/>
    </source>
</evidence>
<gene>
    <name evidence="8" type="ORF">RSA3_09370</name>
</gene>
<protein>
    <recommendedName>
        <fullName evidence="10">ABC transporter permease</fullName>
    </recommendedName>
</protein>
<evidence type="ECO:0008006" key="10">
    <source>
        <dbReference type="Google" id="ProtNLM"/>
    </source>
</evidence>
<keyword evidence="2" id="KW-1003">Cell membrane</keyword>
<comment type="caution">
    <text evidence="8">The sequence shown here is derived from an EMBL/GenBank/DDBJ whole genome shotgun (WGS) entry which is preliminary data.</text>
</comment>
<comment type="subcellular location">
    <subcellularLocation>
        <location evidence="1">Cell membrane</location>
        <topology evidence="1">Multi-pass membrane protein</topology>
    </subcellularLocation>
</comment>
<evidence type="ECO:0000256" key="7">
    <source>
        <dbReference type="SAM" id="Phobius"/>
    </source>
</evidence>
<dbReference type="Proteomes" id="UP000072189">
    <property type="component" value="Unassembled WGS sequence"/>
</dbReference>
<dbReference type="GO" id="GO:0005886">
    <property type="term" value="C:plasma membrane"/>
    <property type="evidence" value="ECO:0007669"/>
    <property type="project" value="UniProtKB-SubCell"/>
</dbReference>
<dbReference type="AlphaFoldDB" id="A0A147F7G6"/>
<feature type="transmembrane region" description="Helical" evidence="7">
    <location>
        <begin position="342"/>
        <end position="360"/>
    </location>
</feature>
<dbReference type="RefSeq" id="WP_058614153.1">
    <property type="nucleotide sequence ID" value="NZ_LDRV01000057.1"/>
</dbReference>
<feature type="region of interest" description="Disordered" evidence="6">
    <location>
        <begin position="1"/>
        <end position="23"/>
    </location>
</feature>
<evidence type="ECO:0000256" key="5">
    <source>
        <dbReference type="ARBA" id="ARBA00023136"/>
    </source>
</evidence>
<dbReference type="EMBL" id="LDRV01000057">
    <property type="protein sequence ID" value="KTS11933.1"/>
    <property type="molecule type" value="Genomic_DNA"/>
</dbReference>
<feature type="transmembrane region" description="Helical" evidence="7">
    <location>
        <begin position="170"/>
        <end position="189"/>
    </location>
</feature>
<dbReference type="GO" id="GO:0022857">
    <property type="term" value="F:transmembrane transporter activity"/>
    <property type="evidence" value="ECO:0007669"/>
    <property type="project" value="InterPro"/>
</dbReference>